<evidence type="ECO:0000259" key="5">
    <source>
        <dbReference type="Pfam" id="PF01494"/>
    </source>
</evidence>
<feature type="domain" description="FAD-binding" evidence="5">
    <location>
        <begin position="13"/>
        <end position="380"/>
    </location>
</feature>
<sequence length="626" mass="68047">MSGQPNSPVPTIETDVVIVGGGPAGASLACFLASHGIKGIIIEQHSTSADTPRAHITNMAAQECLRDVGLDAVLENLSTKGDCMKHTRWCASMAGREFARIYSWGNDPSRVGDYERASPCRPVDLPQTLLEPELVRHAALHGFQMRWDTEYVSFAESPSGVAVAVRDKLTKAEYVARGKYLFGADGARSPLAAQLSLPFSRGPGGGLAFNVLVKADLSHLIKTRMGNLHWIMQPLHDNPPDFAAMSIVRMVKPWHEWMFIFFPAPGYVMEKENPITTEMYLERVREMIGDDTPAEILKVNPWTINETVADVYSKGRVFCLGDAVHRHPPFNGLGSNTCIQDAFNLAWKVAYVLKGKAGPDLLDTYSVERAPVGKSIVQRANDGFRDHSHVWDALGIFLPSLSERQSVIAELEASSPAGRERRAKLQAAVEQTAHEFHGLGVEMNQCYVSSAIASQDSDGMKDGENVVNGTVAPKSNDGNSGEGDADPILTHVPSTIPGRRLPHVWLNAGPIPSSELVSTIDLAGRGAFSLFTGLGGSAAWKAAAKHVGDALGLPIRAYSIGFGEDFEDCYFDWSRVCGIEDSGCILARPDRFVAWRVNDIPSTGDAEKWASDQLQKTMRGILSRKA</sequence>
<dbReference type="Pfam" id="PF21274">
    <property type="entry name" value="Rng_hyd_C"/>
    <property type="match status" value="1"/>
</dbReference>
<dbReference type="Pfam" id="PF01494">
    <property type="entry name" value="FAD_binding_3"/>
    <property type="match status" value="1"/>
</dbReference>
<dbReference type="InterPro" id="IPR036188">
    <property type="entry name" value="FAD/NAD-bd_sf"/>
</dbReference>
<keyword evidence="2" id="KW-0274">FAD</keyword>
<evidence type="ECO:0000313" key="7">
    <source>
        <dbReference type="Proteomes" id="UP001201980"/>
    </source>
</evidence>
<reference evidence="6" key="1">
    <citation type="submission" date="2022-07" db="EMBL/GenBank/DDBJ databases">
        <title>Draft genome sequence of Zalerion maritima ATCC 34329, a (micro)plastics degrading marine fungus.</title>
        <authorList>
            <person name="Paco A."/>
            <person name="Goncalves M.F.M."/>
            <person name="Rocha-Santos T.A.P."/>
            <person name="Alves A."/>
        </authorList>
    </citation>
    <scope>NUCLEOTIDE SEQUENCE</scope>
    <source>
        <strain evidence="6">ATCC 34329</strain>
    </source>
</reference>
<organism evidence="6 7">
    <name type="scientific">Zalerion maritima</name>
    <dbReference type="NCBI Taxonomy" id="339359"/>
    <lineage>
        <taxon>Eukaryota</taxon>
        <taxon>Fungi</taxon>
        <taxon>Dikarya</taxon>
        <taxon>Ascomycota</taxon>
        <taxon>Pezizomycotina</taxon>
        <taxon>Sordariomycetes</taxon>
        <taxon>Lulworthiomycetidae</taxon>
        <taxon>Lulworthiales</taxon>
        <taxon>Lulworthiaceae</taxon>
        <taxon>Zalerion</taxon>
    </lineage>
</organism>
<gene>
    <name evidence="6" type="ORF">MKZ38_004162</name>
</gene>
<feature type="region of interest" description="Disordered" evidence="4">
    <location>
        <begin position="469"/>
        <end position="491"/>
    </location>
</feature>
<dbReference type="SUPFAM" id="SSF51905">
    <property type="entry name" value="FAD/NAD(P)-binding domain"/>
    <property type="match status" value="1"/>
</dbReference>
<protein>
    <recommendedName>
        <fullName evidence="5">FAD-binding domain-containing protein</fullName>
    </recommendedName>
</protein>
<evidence type="ECO:0000313" key="6">
    <source>
        <dbReference type="EMBL" id="KAJ2898103.1"/>
    </source>
</evidence>
<evidence type="ECO:0000256" key="1">
    <source>
        <dbReference type="ARBA" id="ARBA00022630"/>
    </source>
</evidence>
<keyword evidence="1" id="KW-0285">Flavoprotein</keyword>
<dbReference type="PANTHER" id="PTHR43004:SF8">
    <property type="entry name" value="FAD-BINDING DOMAIN-CONTAINING PROTEIN-RELATED"/>
    <property type="match status" value="1"/>
</dbReference>
<keyword evidence="7" id="KW-1185">Reference proteome</keyword>
<comment type="caution">
    <text evidence="6">The sequence shown here is derived from an EMBL/GenBank/DDBJ whole genome shotgun (WGS) entry which is preliminary data.</text>
</comment>
<proteinExistence type="predicted"/>
<evidence type="ECO:0000256" key="2">
    <source>
        <dbReference type="ARBA" id="ARBA00022827"/>
    </source>
</evidence>
<dbReference type="Gene3D" id="3.30.9.10">
    <property type="entry name" value="D-Amino Acid Oxidase, subunit A, domain 2"/>
    <property type="match status" value="1"/>
</dbReference>
<dbReference type="Proteomes" id="UP001201980">
    <property type="component" value="Unassembled WGS sequence"/>
</dbReference>
<keyword evidence="3" id="KW-0560">Oxidoreductase</keyword>
<dbReference type="Gene3D" id="3.40.30.120">
    <property type="match status" value="1"/>
</dbReference>
<dbReference type="InterPro" id="IPR002938">
    <property type="entry name" value="FAD-bd"/>
</dbReference>
<dbReference type="GO" id="GO:0071949">
    <property type="term" value="F:FAD binding"/>
    <property type="evidence" value="ECO:0007669"/>
    <property type="project" value="InterPro"/>
</dbReference>
<dbReference type="GO" id="GO:0016709">
    <property type="term" value="F:oxidoreductase activity, acting on paired donors, with incorporation or reduction of molecular oxygen, NAD(P)H as one donor, and incorporation of one atom of oxygen"/>
    <property type="evidence" value="ECO:0007669"/>
    <property type="project" value="UniProtKB-ARBA"/>
</dbReference>
<dbReference type="InterPro" id="IPR050641">
    <property type="entry name" value="RIFMO-like"/>
</dbReference>
<dbReference type="AlphaFoldDB" id="A0AAD5WR92"/>
<dbReference type="PANTHER" id="PTHR43004">
    <property type="entry name" value="TRK SYSTEM POTASSIUM UPTAKE PROTEIN"/>
    <property type="match status" value="1"/>
</dbReference>
<accession>A0AAD5WR92</accession>
<dbReference type="Gene3D" id="3.50.50.60">
    <property type="entry name" value="FAD/NAD(P)-binding domain"/>
    <property type="match status" value="1"/>
</dbReference>
<evidence type="ECO:0000256" key="3">
    <source>
        <dbReference type="ARBA" id="ARBA00023002"/>
    </source>
</evidence>
<dbReference type="PROSITE" id="PS50096">
    <property type="entry name" value="IQ"/>
    <property type="match status" value="1"/>
</dbReference>
<name>A0AAD5WR92_9PEZI</name>
<dbReference type="PRINTS" id="PR00420">
    <property type="entry name" value="RNGMNOXGNASE"/>
</dbReference>
<dbReference type="EMBL" id="JAKWBI020000244">
    <property type="protein sequence ID" value="KAJ2898103.1"/>
    <property type="molecule type" value="Genomic_DNA"/>
</dbReference>
<evidence type="ECO:0000256" key="4">
    <source>
        <dbReference type="SAM" id="MobiDB-lite"/>
    </source>
</evidence>